<dbReference type="AlphaFoldDB" id="A0A0L8VDT8"/>
<dbReference type="STRING" id="1409788.NC99_06010"/>
<name>A0A0L8VDT8_9BACT</name>
<accession>A0A0L8VDT8</accession>
<protein>
    <submittedName>
        <fullName evidence="1">Uncharacterized protein</fullName>
    </submittedName>
</protein>
<proteinExistence type="predicted"/>
<evidence type="ECO:0000313" key="2">
    <source>
        <dbReference type="Proteomes" id="UP000036958"/>
    </source>
</evidence>
<dbReference type="Proteomes" id="UP000036958">
    <property type="component" value="Unassembled WGS sequence"/>
</dbReference>
<evidence type="ECO:0000313" key="1">
    <source>
        <dbReference type="EMBL" id="KOH46624.1"/>
    </source>
</evidence>
<organism evidence="1 2">
    <name type="scientific">Sunxiuqinia dokdonensis</name>
    <dbReference type="NCBI Taxonomy" id="1409788"/>
    <lineage>
        <taxon>Bacteria</taxon>
        <taxon>Pseudomonadati</taxon>
        <taxon>Bacteroidota</taxon>
        <taxon>Bacteroidia</taxon>
        <taxon>Marinilabiliales</taxon>
        <taxon>Prolixibacteraceae</taxon>
        <taxon>Sunxiuqinia</taxon>
    </lineage>
</organism>
<reference evidence="2" key="1">
    <citation type="submission" date="2015-07" db="EMBL/GenBank/DDBJ databases">
        <title>Genome sequencing of Sunxiuqinia dokdonensis strain SK.</title>
        <authorList>
            <person name="Ahn S."/>
            <person name="Kim B.-C."/>
        </authorList>
    </citation>
    <scope>NUCLEOTIDE SEQUENCE [LARGE SCALE GENOMIC DNA]</scope>
    <source>
        <strain evidence="2">SK</strain>
    </source>
</reference>
<keyword evidence="2" id="KW-1185">Reference proteome</keyword>
<dbReference type="EMBL" id="LGIA01000024">
    <property type="protein sequence ID" value="KOH46624.1"/>
    <property type="molecule type" value="Genomic_DNA"/>
</dbReference>
<gene>
    <name evidence="1" type="ORF">NC99_06010</name>
</gene>
<sequence length="38" mass="4633">MKLYRLKLVFLNHRKHKFSLYTKKKRKNGAIVIYLPVS</sequence>
<comment type="caution">
    <text evidence="1">The sequence shown here is derived from an EMBL/GenBank/DDBJ whole genome shotgun (WGS) entry which is preliminary data.</text>
</comment>